<evidence type="ECO:0000256" key="1">
    <source>
        <dbReference type="SAM" id="Phobius"/>
    </source>
</evidence>
<keyword evidence="3" id="KW-1185">Reference proteome</keyword>
<evidence type="ECO:0000313" key="2">
    <source>
        <dbReference type="EMBL" id="AKJ09571.1"/>
    </source>
</evidence>
<feature type="transmembrane region" description="Helical" evidence="1">
    <location>
        <begin position="59"/>
        <end position="77"/>
    </location>
</feature>
<sequence length="133" mass="14587">MRLLRRKRVRTAHAAQHNSARLKAAWIRLLIVGAGILVFGVFAAVAPGAGDRPLMRADGVAATGMGLFGVLITLVPFRRGERWAWYAQWYYPAFWTAHLAGGLPPGKDHVHQVVPIVLSLTGLLLPVRVFFPA</sequence>
<evidence type="ECO:0008006" key="4">
    <source>
        <dbReference type="Google" id="ProtNLM"/>
    </source>
</evidence>
<protein>
    <recommendedName>
        <fullName evidence="4">Integral membrane protein</fullName>
    </recommendedName>
</protein>
<keyword evidence="1" id="KW-0812">Transmembrane</keyword>
<keyword evidence="1" id="KW-0472">Membrane</keyword>
<feature type="transmembrane region" description="Helical" evidence="1">
    <location>
        <begin position="89"/>
        <end position="106"/>
    </location>
</feature>
<evidence type="ECO:0000313" key="3">
    <source>
        <dbReference type="Proteomes" id="UP000035366"/>
    </source>
</evidence>
<proteinExistence type="predicted"/>
<feature type="transmembrane region" description="Helical" evidence="1">
    <location>
        <begin position="26"/>
        <end position="47"/>
    </location>
</feature>
<dbReference type="EMBL" id="CP011497">
    <property type="protein sequence ID" value="AKJ09571.1"/>
    <property type="molecule type" value="Genomic_DNA"/>
</dbReference>
<dbReference type="Proteomes" id="UP000035366">
    <property type="component" value="Chromosome"/>
</dbReference>
<keyword evidence="1" id="KW-1133">Transmembrane helix</keyword>
<name>A0ABN4GGG8_9ACTN</name>
<feature type="transmembrane region" description="Helical" evidence="1">
    <location>
        <begin position="112"/>
        <end position="131"/>
    </location>
</feature>
<organism evidence="2 3">
    <name type="scientific">Streptomyces incarnatus</name>
    <dbReference type="NCBI Taxonomy" id="665007"/>
    <lineage>
        <taxon>Bacteria</taxon>
        <taxon>Bacillati</taxon>
        <taxon>Actinomycetota</taxon>
        <taxon>Actinomycetes</taxon>
        <taxon>Kitasatosporales</taxon>
        <taxon>Streptomycetaceae</taxon>
        <taxon>Streptomyces</taxon>
    </lineage>
</organism>
<gene>
    <name evidence="2" type="ORF">ABB07_05925</name>
</gene>
<accession>A0ABN4GGG8</accession>
<reference evidence="2 3" key="1">
    <citation type="journal article" date="2015" name="ISME J.">
        <title>Draft Genome Sequence of Streptomyces incarnatus NRRL8089, which Produces the Nucleoside Antibiotic Sinefungin.</title>
        <authorList>
            <person name="Oshima K."/>
            <person name="Hattori M."/>
            <person name="Shimizu H."/>
            <person name="Fukuda K."/>
            <person name="Nemoto M."/>
            <person name="Inagaki K."/>
            <person name="Tamura T."/>
        </authorList>
    </citation>
    <scope>NUCLEOTIDE SEQUENCE [LARGE SCALE GENOMIC DNA]</scope>
    <source>
        <strain evidence="2 3">NRRL 8089</strain>
    </source>
</reference>